<dbReference type="KEGG" id="achl:103806768"/>
<dbReference type="GO" id="GO:0031297">
    <property type="term" value="P:replication fork processing"/>
    <property type="evidence" value="ECO:0007669"/>
    <property type="project" value="TreeGrafter"/>
</dbReference>
<sequence length="431" mass="48551">LIQWFDTAPSRTCPQCRIQVSKRHVINKLFFDVAVEEQAAPDAEALQNELDKVKAQLSVKEKEKRECQALVDELRDTLDVRNATIESLQKVLGETEMLCSSLKKQMKYLEQQQEDNRSSKEEARRLRNKLKTMERIELLLQSQRPEVEEMIREMGVGQAAVEQLAVYCVSLKKEYENLKEARKVSGEMTEKLKKELFSVNNKLQKTTSDLKKTKEELKSTQKDLKNADKEILSLKKKIDILQDTLKVPSVTRETLSRLVFESPAPVELRPPKLHRPAHSNEISLDDTFDVDTPEHQPCTSPCSPAKRQKLDKKPPPVVNLVKKVLKETVENCADDLEDDALEGLLPAFIRNSVLSKKPSSGSLLGSHKNTGTVRTGYDGMGGRTKFIQPTNLAGIRSFAVRSKKKVSRPASAAPSTSSSSRSQAKLDSFLQ</sequence>
<protein>
    <submittedName>
        <fullName evidence="3">TRAF-interacting protein</fullName>
    </submittedName>
</protein>
<dbReference type="GO" id="GO:0090734">
    <property type="term" value="C:site of DNA damage"/>
    <property type="evidence" value="ECO:0007669"/>
    <property type="project" value="TreeGrafter"/>
</dbReference>
<feature type="coiled-coil region" evidence="1">
    <location>
        <begin position="43"/>
        <end position="77"/>
    </location>
</feature>
<dbReference type="EMBL" id="KK843105">
    <property type="protein sequence ID" value="KFP85214.1"/>
    <property type="molecule type" value="Genomic_DNA"/>
</dbReference>
<dbReference type="InterPro" id="IPR052639">
    <property type="entry name" value="TRAIP_ubiq-protein_ligase"/>
</dbReference>
<dbReference type="Proteomes" id="UP000053537">
    <property type="component" value="Unassembled WGS sequence"/>
</dbReference>
<keyword evidence="1" id="KW-0175">Coiled coil</keyword>
<dbReference type="OrthoDB" id="8062037at2759"/>
<evidence type="ECO:0000313" key="4">
    <source>
        <dbReference type="Proteomes" id="UP000053537"/>
    </source>
</evidence>
<dbReference type="GO" id="GO:0061630">
    <property type="term" value="F:ubiquitin protein ligase activity"/>
    <property type="evidence" value="ECO:0007669"/>
    <property type="project" value="TreeGrafter"/>
</dbReference>
<feature type="region of interest" description="Disordered" evidence="2">
    <location>
        <begin position="292"/>
        <end position="313"/>
    </location>
</feature>
<evidence type="ECO:0000256" key="2">
    <source>
        <dbReference type="SAM" id="MobiDB-lite"/>
    </source>
</evidence>
<feature type="region of interest" description="Disordered" evidence="2">
    <location>
        <begin position="401"/>
        <end position="431"/>
    </location>
</feature>
<feature type="compositionally biased region" description="Low complexity" evidence="2">
    <location>
        <begin position="408"/>
        <end position="422"/>
    </location>
</feature>
<name>A0A091N8P7_9PASS</name>
<keyword evidence="4" id="KW-1185">Reference proteome</keyword>
<dbReference type="GO" id="GO:0005634">
    <property type="term" value="C:nucleus"/>
    <property type="evidence" value="ECO:0007669"/>
    <property type="project" value="TreeGrafter"/>
</dbReference>
<evidence type="ECO:0000256" key="1">
    <source>
        <dbReference type="SAM" id="Coils"/>
    </source>
</evidence>
<dbReference type="GO" id="GO:0016567">
    <property type="term" value="P:protein ubiquitination"/>
    <property type="evidence" value="ECO:0007669"/>
    <property type="project" value="TreeGrafter"/>
</dbReference>
<feature type="non-terminal residue" evidence="3">
    <location>
        <position position="431"/>
    </location>
</feature>
<dbReference type="AlphaFoldDB" id="A0A091N8P7"/>
<organism evidence="3 4">
    <name type="scientific">Acanthisitta chloris</name>
    <name type="common">rifleman</name>
    <dbReference type="NCBI Taxonomy" id="57068"/>
    <lineage>
        <taxon>Eukaryota</taxon>
        <taxon>Metazoa</taxon>
        <taxon>Chordata</taxon>
        <taxon>Craniata</taxon>
        <taxon>Vertebrata</taxon>
        <taxon>Euteleostomi</taxon>
        <taxon>Archelosauria</taxon>
        <taxon>Archosauria</taxon>
        <taxon>Dinosauria</taxon>
        <taxon>Saurischia</taxon>
        <taxon>Theropoda</taxon>
        <taxon>Coelurosauria</taxon>
        <taxon>Aves</taxon>
        <taxon>Neognathae</taxon>
        <taxon>Neoaves</taxon>
        <taxon>Telluraves</taxon>
        <taxon>Australaves</taxon>
        <taxon>Passeriformes</taxon>
        <taxon>Acanthisittidae</taxon>
        <taxon>Acanthisitta</taxon>
    </lineage>
</organism>
<reference evidence="3 4" key="1">
    <citation type="submission" date="2014-04" db="EMBL/GenBank/DDBJ databases">
        <title>Genome evolution of avian class.</title>
        <authorList>
            <person name="Zhang G."/>
            <person name="Li C."/>
        </authorList>
    </citation>
    <scope>NUCLEOTIDE SEQUENCE [LARGE SCALE GENOMIC DNA]</scope>
    <source>
        <strain evidence="3">BGI_N310</strain>
    </source>
</reference>
<dbReference type="PANTHER" id="PTHR46569:SF1">
    <property type="entry name" value="E3 UBIQUITIN-PROTEIN LIGASE RFWD3-RELATED"/>
    <property type="match status" value="1"/>
</dbReference>
<dbReference type="PANTHER" id="PTHR46569">
    <property type="entry name" value="E3 UBIQUITIN-PROTEIN LIGASE TRAIP"/>
    <property type="match status" value="1"/>
</dbReference>
<feature type="coiled-coil region" evidence="1">
    <location>
        <begin position="102"/>
        <end position="136"/>
    </location>
</feature>
<feature type="coiled-coil region" evidence="1">
    <location>
        <begin position="161"/>
        <end position="244"/>
    </location>
</feature>
<feature type="non-terminal residue" evidence="3">
    <location>
        <position position="1"/>
    </location>
</feature>
<proteinExistence type="predicted"/>
<accession>A0A091N8P7</accession>
<dbReference type="SUPFAM" id="SSF46579">
    <property type="entry name" value="Prefoldin"/>
    <property type="match status" value="1"/>
</dbReference>
<evidence type="ECO:0000313" key="3">
    <source>
        <dbReference type="EMBL" id="KFP85214.1"/>
    </source>
</evidence>
<gene>
    <name evidence="3" type="ORF">N310_08855</name>
</gene>